<keyword evidence="3" id="KW-1185">Reference proteome</keyword>
<feature type="transmembrane region" description="Helical" evidence="1">
    <location>
        <begin position="26"/>
        <end position="46"/>
    </location>
</feature>
<evidence type="ECO:0000256" key="1">
    <source>
        <dbReference type="SAM" id="Phobius"/>
    </source>
</evidence>
<protein>
    <submittedName>
        <fullName evidence="2">Uncharacterized protein</fullName>
    </submittedName>
</protein>
<dbReference type="AlphaFoldDB" id="A0AAV5L786"/>
<organism evidence="2 3">
    <name type="scientific">Rubroshorea leprosula</name>
    <dbReference type="NCBI Taxonomy" id="152421"/>
    <lineage>
        <taxon>Eukaryota</taxon>
        <taxon>Viridiplantae</taxon>
        <taxon>Streptophyta</taxon>
        <taxon>Embryophyta</taxon>
        <taxon>Tracheophyta</taxon>
        <taxon>Spermatophyta</taxon>
        <taxon>Magnoliopsida</taxon>
        <taxon>eudicotyledons</taxon>
        <taxon>Gunneridae</taxon>
        <taxon>Pentapetalae</taxon>
        <taxon>rosids</taxon>
        <taxon>malvids</taxon>
        <taxon>Malvales</taxon>
        <taxon>Dipterocarpaceae</taxon>
        <taxon>Rubroshorea</taxon>
    </lineage>
</organism>
<sequence>MNDWVEDVCDKVETELGFSTALSHIYFSWNLLVRHFISCFLCAALLL</sequence>
<reference evidence="2 3" key="1">
    <citation type="journal article" date="2021" name="Commun. Biol.">
        <title>The genome of Shorea leprosula (Dipterocarpaceae) highlights the ecological relevance of drought in aseasonal tropical rainforests.</title>
        <authorList>
            <person name="Ng K.K.S."/>
            <person name="Kobayashi M.J."/>
            <person name="Fawcett J.A."/>
            <person name="Hatakeyama M."/>
            <person name="Paape T."/>
            <person name="Ng C.H."/>
            <person name="Ang C.C."/>
            <person name="Tnah L.H."/>
            <person name="Lee C.T."/>
            <person name="Nishiyama T."/>
            <person name="Sese J."/>
            <person name="O'Brien M.J."/>
            <person name="Copetti D."/>
            <person name="Mohd Noor M.I."/>
            <person name="Ong R.C."/>
            <person name="Putra M."/>
            <person name="Sireger I.Z."/>
            <person name="Indrioko S."/>
            <person name="Kosugi Y."/>
            <person name="Izuno A."/>
            <person name="Isagi Y."/>
            <person name="Lee S.L."/>
            <person name="Shimizu K.K."/>
        </authorList>
    </citation>
    <scope>NUCLEOTIDE SEQUENCE [LARGE SCALE GENOMIC DNA]</scope>
    <source>
        <strain evidence="2">214</strain>
    </source>
</reference>
<proteinExistence type="predicted"/>
<comment type="caution">
    <text evidence="2">The sequence shown here is derived from an EMBL/GenBank/DDBJ whole genome shotgun (WGS) entry which is preliminary data.</text>
</comment>
<accession>A0AAV5L786</accession>
<evidence type="ECO:0000313" key="2">
    <source>
        <dbReference type="EMBL" id="GKV32652.1"/>
    </source>
</evidence>
<keyword evidence="1" id="KW-1133">Transmembrane helix</keyword>
<dbReference type="EMBL" id="BPVZ01000097">
    <property type="protein sequence ID" value="GKV32652.1"/>
    <property type="molecule type" value="Genomic_DNA"/>
</dbReference>
<gene>
    <name evidence="2" type="ORF">SLEP1_g41245</name>
</gene>
<dbReference type="Proteomes" id="UP001054252">
    <property type="component" value="Unassembled WGS sequence"/>
</dbReference>
<keyword evidence="1" id="KW-0472">Membrane</keyword>
<evidence type="ECO:0000313" key="3">
    <source>
        <dbReference type="Proteomes" id="UP001054252"/>
    </source>
</evidence>
<keyword evidence="1" id="KW-0812">Transmembrane</keyword>
<name>A0AAV5L786_9ROSI</name>